<evidence type="ECO:0000259" key="4">
    <source>
        <dbReference type="Pfam" id="PF00389"/>
    </source>
</evidence>
<feature type="domain" description="D-isomer specific 2-hydroxyacid dehydrogenase catalytic" evidence="4">
    <location>
        <begin position="7"/>
        <end position="312"/>
    </location>
</feature>
<dbReference type="InterPro" id="IPR006139">
    <property type="entry name" value="D-isomer_2_OHA_DH_cat_dom"/>
</dbReference>
<dbReference type="GO" id="GO:0051287">
    <property type="term" value="F:NAD binding"/>
    <property type="evidence" value="ECO:0007669"/>
    <property type="project" value="InterPro"/>
</dbReference>
<dbReference type="Proteomes" id="UP000264062">
    <property type="component" value="Unassembled WGS sequence"/>
</dbReference>
<dbReference type="Pfam" id="PF00389">
    <property type="entry name" value="2-Hacid_dh"/>
    <property type="match status" value="1"/>
</dbReference>
<organism evidence="6 7">
    <name type="scientific">candidate division WOR-3 bacterium</name>
    <dbReference type="NCBI Taxonomy" id="2052148"/>
    <lineage>
        <taxon>Bacteria</taxon>
        <taxon>Bacteria division WOR-3</taxon>
    </lineage>
</organism>
<evidence type="ECO:0000256" key="2">
    <source>
        <dbReference type="ARBA" id="ARBA00023002"/>
    </source>
</evidence>
<feature type="domain" description="D-isomer specific 2-hydroxyacid dehydrogenase NAD-binding" evidence="5">
    <location>
        <begin position="106"/>
        <end position="279"/>
    </location>
</feature>
<comment type="similarity">
    <text evidence="1 3">Belongs to the D-isomer specific 2-hydroxyacid dehydrogenase family.</text>
</comment>
<evidence type="ECO:0000259" key="5">
    <source>
        <dbReference type="Pfam" id="PF02826"/>
    </source>
</evidence>
<evidence type="ECO:0000313" key="7">
    <source>
        <dbReference type="Proteomes" id="UP000264062"/>
    </source>
</evidence>
<dbReference type="SUPFAM" id="SSF51735">
    <property type="entry name" value="NAD(P)-binding Rossmann-fold domains"/>
    <property type="match status" value="1"/>
</dbReference>
<sequence length="312" mass="34833">MKILQTSPIPLDTKSLLSSLGIEVEMGNGMMTKEEIAESIKGKDGIICLLRDKIDADVINSGADLKIIANYAVGYDNIDINLAKEKSIFVTNTPNVLTDTTADLAFSLLLSSARRIAEADRYVRRGDFHGWKPDEMLGCDVNGKTLGIFGFGRIGQAVAMRAKGFSMRIIYTGSEDKNIEGCEFVDFETLLRESDFISLNASLNEKSRHSFTIREFLRMKRSAIIINTARGALIKEDDLAEALEKRIIRYAGIDVYEFEPKINEKLLNLENIILAPHMGSATEETRKRMAEICIESIKEVLINKRRPSSCVN</sequence>
<protein>
    <submittedName>
        <fullName evidence="6">D-glycerate dehydrogenase</fullName>
    </submittedName>
</protein>
<dbReference type="GO" id="GO:0030267">
    <property type="term" value="F:glyoxylate reductase (NADPH) activity"/>
    <property type="evidence" value="ECO:0007669"/>
    <property type="project" value="TreeGrafter"/>
</dbReference>
<name>A0A350HAK8_UNCW3</name>
<dbReference type="Pfam" id="PF02826">
    <property type="entry name" value="2-Hacid_dh_C"/>
    <property type="match status" value="1"/>
</dbReference>
<comment type="caution">
    <text evidence="6">The sequence shown here is derived from an EMBL/GenBank/DDBJ whole genome shotgun (WGS) entry which is preliminary data.</text>
</comment>
<gene>
    <name evidence="6" type="ORF">DCW38_05265</name>
</gene>
<dbReference type="SUPFAM" id="SSF52283">
    <property type="entry name" value="Formate/glycerate dehydrogenase catalytic domain-like"/>
    <property type="match status" value="1"/>
</dbReference>
<dbReference type="FunFam" id="3.40.50.720:FF:000462">
    <property type="entry name" value="Glyoxylate reductase (NADP+)"/>
    <property type="match status" value="1"/>
</dbReference>
<dbReference type="InterPro" id="IPR050223">
    <property type="entry name" value="D-isomer_2-hydroxyacid_DH"/>
</dbReference>
<keyword evidence="2 3" id="KW-0560">Oxidoreductase</keyword>
<accession>A0A350HAK8</accession>
<evidence type="ECO:0000256" key="3">
    <source>
        <dbReference type="RuleBase" id="RU003719"/>
    </source>
</evidence>
<dbReference type="Gene3D" id="3.40.50.720">
    <property type="entry name" value="NAD(P)-binding Rossmann-like Domain"/>
    <property type="match status" value="2"/>
</dbReference>
<dbReference type="AlphaFoldDB" id="A0A350HAK8"/>
<dbReference type="GO" id="GO:0016618">
    <property type="term" value="F:hydroxypyruvate reductase [NAD(P)H] activity"/>
    <property type="evidence" value="ECO:0007669"/>
    <property type="project" value="TreeGrafter"/>
</dbReference>
<evidence type="ECO:0000256" key="1">
    <source>
        <dbReference type="ARBA" id="ARBA00005854"/>
    </source>
</evidence>
<dbReference type="PANTHER" id="PTHR10996">
    <property type="entry name" value="2-HYDROXYACID DEHYDROGENASE-RELATED"/>
    <property type="match status" value="1"/>
</dbReference>
<dbReference type="CDD" id="cd05301">
    <property type="entry name" value="GDH"/>
    <property type="match status" value="1"/>
</dbReference>
<dbReference type="EMBL" id="DMZY01000155">
    <property type="protein sequence ID" value="HAV92574.1"/>
    <property type="molecule type" value="Genomic_DNA"/>
</dbReference>
<dbReference type="PANTHER" id="PTHR10996:SF283">
    <property type="entry name" value="GLYOXYLATE_HYDROXYPYRUVATE REDUCTASE B"/>
    <property type="match status" value="1"/>
</dbReference>
<reference evidence="6 7" key="1">
    <citation type="journal article" date="2018" name="Nat. Biotechnol.">
        <title>A standardized bacterial taxonomy based on genome phylogeny substantially revises the tree of life.</title>
        <authorList>
            <person name="Parks D.H."/>
            <person name="Chuvochina M."/>
            <person name="Waite D.W."/>
            <person name="Rinke C."/>
            <person name="Skarshewski A."/>
            <person name="Chaumeil P.A."/>
            <person name="Hugenholtz P."/>
        </authorList>
    </citation>
    <scope>NUCLEOTIDE SEQUENCE [LARGE SCALE GENOMIC DNA]</scope>
    <source>
        <strain evidence="6">UBA9956</strain>
    </source>
</reference>
<dbReference type="InterPro" id="IPR036291">
    <property type="entry name" value="NAD(P)-bd_dom_sf"/>
</dbReference>
<proteinExistence type="inferred from homology"/>
<evidence type="ECO:0000313" key="6">
    <source>
        <dbReference type="EMBL" id="HAV92574.1"/>
    </source>
</evidence>
<dbReference type="InterPro" id="IPR006140">
    <property type="entry name" value="D-isomer_DH_NAD-bd"/>
</dbReference>
<dbReference type="GO" id="GO:0005829">
    <property type="term" value="C:cytosol"/>
    <property type="evidence" value="ECO:0007669"/>
    <property type="project" value="TreeGrafter"/>
</dbReference>